<dbReference type="STRING" id="3088.A0A383V4D1"/>
<evidence type="ECO:0000256" key="8">
    <source>
        <dbReference type="ARBA" id="ARBA00046280"/>
    </source>
</evidence>
<dbReference type="PROSITE" id="PS50859">
    <property type="entry name" value="LONGIN"/>
    <property type="match status" value="1"/>
</dbReference>
<feature type="compositionally biased region" description="Low complexity" evidence="10">
    <location>
        <begin position="227"/>
        <end position="244"/>
    </location>
</feature>
<reference evidence="14 15" key="1">
    <citation type="submission" date="2016-10" db="EMBL/GenBank/DDBJ databases">
        <authorList>
            <person name="Cai Z."/>
        </authorList>
    </citation>
    <scope>NUCLEOTIDE SEQUENCE [LARGE SCALE GENOMIC DNA]</scope>
</reference>
<keyword evidence="2" id="KW-0813">Transport</keyword>
<feature type="transmembrane region" description="Helical" evidence="11">
    <location>
        <begin position="193"/>
        <end position="215"/>
    </location>
</feature>
<proteinExistence type="inferred from homology"/>
<dbReference type="InterPro" id="IPR011012">
    <property type="entry name" value="Longin-like_dom_sf"/>
</dbReference>
<evidence type="ECO:0000313" key="15">
    <source>
        <dbReference type="Proteomes" id="UP000256970"/>
    </source>
</evidence>
<evidence type="ECO:0000256" key="10">
    <source>
        <dbReference type="SAM" id="MobiDB-lite"/>
    </source>
</evidence>
<dbReference type="AlphaFoldDB" id="A0A383V4D1"/>
<dbReference type="PRINTS" id="PR00219">
    <property type="entry name" value="SYNAPTOBREVN"/>
</dbReference>
<evidence type="ECO:0000256" key="5">
    <source>
        <dbReference type="ARBA" id="ARBA00022989"/>
    </source>
</evidence>
<dbReference type="SMART" id="SM01270">
    <property type="entry name" value="Longin"/>
    <property type="match status" value="1"/>
</dbReference>
<evidence type="ECO:0000256" key="6">
    <source>
        <dbReference type="ARBA" id="ARBA00023136"/>
    </source>
</evidence>
<dbReference type="InterPro" id="IPR051097">
    <property type="entry name" value="Synaptobrevin-like_transport"/>
</dbReference>
<dbReference type="Proteomes" id="UP000256970">
    <property type="component" value="Unassembled WGS sequence"/>
</dbReference>
<dbReference type="EMBL" id="FNXT01000026">
    <property type="protein sequence ID" value="SZX59793.1"/>
    <property type="molecule type" value="Genomic_DNA"/>
</dbReference>
<dbReference type="InterPro" id="IPR010908">
    <property type="entry name" value="Longin_dom"/>
</dbReference>
<keyword evidence="6 11" id="KW-0472">Membrane</keyword>
<dbReference type="SUPFAM" id="SSF58038">
    <property type="entry name" value="SNARE fusion complex"/>
    <property type="match status" value="1"/>
</dbReference>
<dbReference type="Gene3D" id="1.20.5.110">
    <property type="match status" value="1"/>
</dbReference>
<evidence type="ECO:0000256" key="3">
    <source>
        <dbReference type="ARBA" id="ARBA00022692"/>
    </source>
</evidence>
<sequence>MPLIYSAVARLGTPVSVLAEYAIFAGNWTSVTKDYLSKSANGGRFSYTVDGYVMSFLAEEGYCYVVVTDEAAGRTIPNAFLDRVKDDFFTKYAEKGKAVKEMGLSSFGKRLKEMMEHATQFSEEYSKVSSVQKKVDEVKNIMSENIEKVLSRGEKLDLLVDKTDNLMFEADRFVESGRALRRKMWWNNFKMKIVMGVAVVMVIIIIFLLICFGGGRSCMRKKPAPPAAAAAAPPASPPAAALSPSPEPTTTGGARRLLMEIAAQLPYML</sequence>
<comment type="subcellular location">
    <subcellularLocation>
        <location evidence="8">Endomembrane system</location>
        <topology evidence="8">Single-pass type IV membrane protein</topology>
    </subcellularLocation>
</comment>
<feature type="domain" description="V-SNARE coiled-coil homology" evidence="13">
    <location>
        <begin position="127"/>
        <end position="187"/>
    </location>
</feature>
<dbReference type="InterPro" id="IPR001388">
    <property type="entry name" value="Synaptobrevin-like"/>
</dbReference>
<evidence type="ECO:0000256" key="1">
    <source>
        <dbReference type="ARBA" id="ARBA00008025"/>
    </source>
</evidence>
<dbReference type="SUPFAM" id="SSF64356">
    <property type="entry name" value="SNARE-like"/>
    <property type="match status" value="1"/>
</dbReference>
<evidence type="ECO:0000256" key="2">
    <source>
        <dbReference type="ARBA" id="ARBA00022448"/>
    </source>
</evidence>
<comment type="function">
    <text evidence="7">Involved in the targeting and/or fusion of transport vesicles to their target membrane.</text>
</comment>
<gene>
    <name evidence="14" type="ORF">BQ4739_LOCUS401</name>
</gene>
<evidence type="ECO:0000256" key="4">
    <source>
        <dbReference type="ARBA" id="ARBA00022927"/>
    </source>
</evidence>
<dbReference type="PANTHER" id="PTHR21136">
    <property type="entry name" value="SNARE PROTEINS"/>
    <property type="match status" value="1"/>
</dbReference>
<dbReference type="Pfam" id="PF00957">
    <property type="entry name" value="Synaptobrevin"/>
    <property type="match status" value="1"/>
</dbReference>
<dbReference type="FunFam" id="1.20.5.110:FF:000004">
    <property type="entry name" value="Vesicle-associated membrane protein 7"/>
    <property type="match status" value="1"/>
</dbReference>
<dbReference type="InterPro" id="IPR042855">
    <property type="entry name" value="V_SNARE_CC"/>
</dbReference>
<keyword evidence="4" id="KW-0653">Protein transport</keyword>
<organism evidence="14 15">
    <name type="scientific">Tetradesmus obliquus</name>
    <name type="common">Green alga</name>
    <name type="synonym">Acutodesmus obliquus</name>
    <dbReference type="NCBI Taxonomy" id="3088"/>
    <lineage>
        <taxon>Eukaryota</taxon>
        <taxon>Viridiplantae</taxon>
        <taxon>Chlorophyta</taxon>
        <taxon>core chlorophytes</taxon>
        <taxon>Chlorophyceae</taxon>
        <taxon>CS clade</taxon>
        <taxon>Sphaeropleales</taxon>
        <taxon>Scenedesmaceae</taxon>
        <taxon>Tetradesmus</taxon>
    </lineage>
</organism>
<dbReference type="GO" id="GO:0005737">
    <property type="term" value="C:cytoplasm"/>
    <property type="evidence" value="ECO:0007669"/>
    <property type="project" value="UniProtKB-ARBA"/>
</dbReference>
<keyword evidence="9" id="KW-0175">Coiled coil</keyword>
<dbReference type="PROSITE" id="PS50892">
    <property type="entry name" value="V_SNARE"/>
    <property type="match status" value="1"/>
</dbReference>
<dbReference type="Pfam" id="PF13774">
    <property type="entry name" value="Longin"/>
    <property type="match status" value="1"/>
</dbReference>
<keyword evidence="15" id="KW-1185">Reference proteome</keyword>
<dbReference type="GO" id="GO:0016020">
    <property type="term" value="C:membrane"/>
    <property type="evidence" value="ECO:0007669"/>
    <property type="project" value="InterPro"/>
</dbReference>
<protein>
    <recommendedName>
        <fullName evidence="16">V-SNARE coiled-coil homology domain-containing protein</fullName>
    </recommendedName>
</protein>
<dbReference type="GO" id="GO:0015031">
    <property type="term" value="P:protein transport"/>
    <property type="evidence" value="ECO:0007669"/>
    <property type="project" value="UniProtKB-KW"/>
</dbReference>
<evidence type="ECO:0000256" key="11">
    <source>
        <dbReference type="SAM" id="Phobius"/>
    </source>
</evidence>
<evidence type="ECO:0000313" key="14">
    <source>
        <dbReference type="EMBL" id="SZX59793.1"/>
    </source>
</evidence>
<comment type="similarity">
    <text evidence="1">Belongs to the synaptobrevin family.</text>
</comment>
<name>A0A383V4D1_TETOB</name>
<accession>A0A383V4D1</accession>
<evidence type="ECO:0000256" key="7">
    <source>
        <dbReference type="ARBA" id="ARBA00037493"/>
    </source>
</evidence>
<evidence type="ECO:0008006" key="16">
    <source>
        <dbReference type="Google" id="ProtNLM"/>
    </source>
</evidence>
<feature type="domain" description="Longin" evidence="12">
    <location>
        <begin position="7"/>
        <end position="129"/>
    </location>
</feature>
<dbReference type="CDD" id="cd14824">
    <property type="entry name" value="Longin"/>
    <property type="match status" value="1"/>
</dbReference>
<evidence type="ECO:0000259" key="13">
    <source>
        <dbReference type="PROSITE" id="PS50892"/>
    </source>
</evidence>
<keyword evidence="5 11" id="KW-1133">Transmembrane helix</keyword>
<dbReference type="PANTHER" id="PTHR21136:SF168">
    <property type="entry name" value="VESICLE-ASSOCIATED MEMBRANE PROTEIN 9"/>
    <property type="match status" value="1"/>
</dbReference>
<keyword evidence="3 11" id="KW-0812">Transmembrane</keyword>
<evidence type="ECO:0000259" key="12">
    <source>
        <dbReference type="PROSITE" id="PS50859"/>
    </source>
</evidence>
<evidence type="ECO:0000256" key="9">
    <source>
        <dbReference type="PROSITE-ProRule" id="PRU00290"/>
    </source>
</evidence>
<feature type="region of interest" description="Disordered" evidence="10">
    <location>
        <begin position="223"/>
        <end position="251"/>
    </location>
</feature>
<dbReference type="GO" id="GO:0016192">
    <property type="term" value="P:vesicle-mediated transport"/>
    <property type="evidence" value="ECO:0007669"/>
    <property type="project" value="InterPro"/>
</dbReference>
<dbReference type="GO" id="GO:0012505">
    <property type="term" value="C:endomembrane system"/>
    <property type="evidence" value="ECO:0007669"/>
    <property type="project" value="UniProtKB-SubCell"/>
</dbReference>
<dbReference type="Gene3D" id="3.30.450.50">
    <property type="entry name" value="Longin domain"/>
    <property type="match status" value="1"/>
</dbReference>